<dbReference type="OrthoDB" id="7593948at2"/>
<proteinExistence type="predicted"/>
<organism evidence="2 3">
    <name type="scientific">Granulosicoccus antarcticus IMCC3135</name>
    <dbReference type="NCBI Taxonomy" id="1192854"/>
    <lineage>
        <taxon>Bacteria</taxon>
        <taxon>Pseudomonadati</taxon>
        <taxon>Pseudomonadota</taxon>
        <taxon>Gammaproteobacteria</taxon>
        <taxon>Chromatiales</taxon>
        <taxon>Granulosicoccaceae</taxon>
        <taxon>Granulosicoccus</taxon>
    </lineage>
</organism>
<protein>
    <recommendedName>
        <fullName evidence="1">Knr4/Smi1-like domain-containing protein</fullName>
    </recommendedName>
</protein>
<dbReference type="SUPFAM" id="SSF160631">
    <property type="entry name" value="SMI1/KNR4-like"/>
    <property type="match status" value="1"/>
</dbReference>
<evidence type="ECO:0000313" key="2">
    <source>
        <dbReference type="EMBL" id="ASJ76191.1"/>
    </source>
</evidence>
<dbReference type="InterPro" id="IPR037883">
    <property type="entry name" value="Knr4/Smi1-like_sf"/>
</dbReference>
<gene>
    <name evidence="2" type="ORF">IMCC3135_30710</name>
</gene>
<accession>A0A2Z2P159</accession>
<dbReference type="InterPro" id="IPR018958">
    <property type="entry name" value="Knr4/Smi1-like_dom"/>
</dbReference>
<dbReference type="Pfam" id="PF09346">
    <property type="entry name" value="SMI1_KNR4"/>
    <property type="match status" value="1"/>
</dbReference>
<dbReference type="KEGG" id="gai:IMCC3135_30710"/>
<feature type="domain" description="Knr4/Smi1-like" evidence="1">
    <location>
        <begin position="3"/>
        <end position="122"/>
    </location>
</feature>
<reference evidence="2 3" key="1">
    <citation type="submission" date="2016-12" db="EMBL/GenBank/DDBJ databases">
        <authorList>
            <person name="Song W.-J."/>
            <person name="Kurnit D.M."/>
        </authorList>
    </citation>
    <scope>NUCLEOTIDE SEQUENCE [LARGE SCALE GENOMIC DNA]</scope>
    <source>
        <strain evidence="2 3">IMCC3135</strain>
    </source>
</reference>
<sequence length="143" mass="16371">MTMINIDFEAIEKELGLVVPNVYRNFIESVNTENYQLASYGIYDSTESILKGNKILREKLFDAEPEWELEYFDFGIGDGCGNFYFLHATHTEDDLVELWSHDPEGIEEVSSGSVFFKRIIAELAVDFTGPDKHSFQGNASWQK</sequence>
<dbReference type="Gene3D" id="3.40.1580.10">
    <property type="entry name" value="SMI1/KNR4-like"/>
    <property type="match status" value="1"/>
</dbReference>
<dbReference type="Proteomes" id="UP000250079">
    <property type="component" value="Chromosome"/>
</dbReference>
<dbReference type="EMBL" id="CP018632">
    <property type="protein sequence ID" value="ASJ76191.1"/>
    <property type="molecule type" value="Genomic_DNA"/>
</dbReference>
<dbReference type="AlphaFoldDB" id="A0A2Z2P159"/>
<evidence type="ECO:0000259" key="1">
    <source>
        <dbReference type="SMART" id="SM00860"/>
    </source>
</evidence>
<evidence type="ECO:0000313" key="3">
    <source>
        <dbReference type="Proteomes" id="UP000250079"/>
    </source>
</evidence>
<keyword evidence="3" id="KW-1185">Reference proteome</keyword>
<dbReference type="RefSeq" id="WP_088920994.1">
    <property type="nucleotide sequence ID" value="NZ_CP018632.1"/>
</dbReference>
<name>A0A2Z2P159_9GAMM</name>
<dbReference type="SMART" id="SM00860">
    <property type="entry name" value="SMI1_KNR4"/>
    <property type="match status" value="1"/>
</dbReference>